<dbReference type="InterPro" id="IPR002677">
    <property type="entry name" value="Ribosomal_bL32"/>
</dbReference>
<dbReference type="Proteomes" id="UP000654279">
    <property type="component" value="Unassembled WGS sequence"/>
</dbReference>
<dbReference type="GO" id="GO:0006412">
    <property type="term" value="P:translation"/>
    <property type="evidence" value="ECO:0007669"/>
    <property type="project" value="UniProtKB-UniRule"/>
</dbReference>
<evidence type="ECO:0000256" key="4">
    <source>
        <dbReference type="ARBA" id="ARBA00035178"/>
    </source>
</evidence>
<evidence type="ECO:0000313" key="6">
    <source>
        <dbReference type="EMBL" id="MBC8529052.1"/>
    </source>
</evidence>
<proteinExistence type="inferred from homology"/>
<evidence type="ECO:0000256" key="2">
    <source>
        <dbReference type="ARBA" id="ARBA00022980"/>
    </source>
</evidence>
<reference evidence="6" key="1">
    <citation type="submission" date="2020-08" db="EMBL/GenBank/DDBJ databases">
        <title>Genome public.</title>
        <authorList>
            <person name="Liu C."/>
            <person name="Sun Q."/>
        </authorList>
    </citation>
    <scope>NUCLEOTIDE SEQUENCE</scope>
    <source>
        <strain evidence="6">NSJ-44</strain>
    </source>
</reference>
<keyword evidence="2 5" id="KW-0689">Ribosomal protein</keyword>
<dbReference type="InterPro" id="IPR011332">
    <property type="entry name" value="Ribosomal_zn-bd"/>
</dbReference>
<keyword evidence="3 5" id="KW-0687">Ribonucleoprotein</keyword>
<comment type="caution">
    <text evidence="6">The sequence shown here is derived from an EMBL/GenBank/DDBJ whole genome shotgun (WGS) entry which is preliminary data.</text>
</comment>
<dbReference type="AlphaFoldDB" id="A0A926HIQ5"/>
<sequence length="64" mass="7270">MAVPKKRVSKARKHSRRANWKLTLPGIVTCPQCHEPKLPHRVCAKCGYYDGRQAIEVEAEVKKA</sequence>
<evidence type="ECO:0000256" key="3">
    <source>
        <dbReference type="ARBA" id="ARBA00023274"/>
    </source>
</evidence>
<dbReference type="Pfam" id="PF01783">
    <property type="entry name" value="Ribosomal_L32p"/>
    <property type="match status" value="1"/>
</dbReference>
<dbReference type="InterPro" id="IPR044957">
    <property type="entry name" value="Ribosomal_bL32_bact"/>
</dbReference>
<evidence type="ECO:0000313" key="7">
    <source>
        <dbReference type="Proteomes" id="UP000654279"/>
    </source>
</evidence>
<dbReference type="EMBL" id="JACRSO010000002">
    <property type="protein sequence ID" value="MBC8529052.1"/>
    <property type="molecule type" value="Genomic_DNA"/>
</dbReference>
<accession>A0A926HIQ5</accession>
<dbReference type="NCBIfam" id="TIGR01031">
    <property type="entry name" value="rpmF_bact"/>
    <property type="match status" value="1"/>
</dbReference>
<evidence type="ECO:0000256" key="5">
    <source>
        <dbReference type="HAMAP-Rule" id="MF_00340"/>
    </source>
</evidence>
<dbReference type="RefSeq" id="WP_138296117.1">
    <property type="nucleotide sequence ID" value="NZ_JACRSO010000002.1"/>
</dbReference>
<dbReference type="HAMAP" id="MF_00340">
    <property type="entry name" value="Ribosomal_bL32"/>
    <property type="match status" value="1"/>
</dbReference>
<organism evidence="6 7">
    <name type="scientific">Luoshenia tenuis</name>
    <dbReference type="NCBI Taxonomy" id="2763654"/>
    <lineage>
        <taxon>Bacteria</taxon>
        <taxon>Bacillati</taxon>
        <taxon>Bacillota</taxon>
        <taxon>Clostridia</taxon>
        <taxon>Christensenellales</taxon>
        <taxon>Christensenellaceae</taxon>
        <taxon>Luoshenia</taxon>
    </lineage>
</organism>
<dbReference type="GO" id="GO:0015934">
    <property type="term" value="C:large ribosomal subunit"/>
    <property type="evidence" value="ECO:0007669"/>
    <property type="project" value="InterPro"/>
</dbReference>
<dbReference type="GO" id="GO:0003735">
    <property type="term" value="F:structural constituent of ribosome"/>
    <property type="evidence" value="ECO:0007669"/>
    <property type="project" value="InterPro"/>
</dbReference>
<dbReference type="PANTHER" id="PTHR35534">
    <property type="entry name" value="50S RIBOSOMAL PROTEIN L32"/>
    <property type="match status" value="1"/>
</dbReference>
<gene>
    <name evidence="5 6" type="primary">rpmF</name>
    <name evidence="6" type="ORF">H8699_06395</name>
</gene>
<comment type="similarity">
    <text evidence="1 5">Belongs to the bacterial ribosomal protein bL32 family.</text>
</comment>
<name>A0A926HIQ5_9FIRM</name>
<keyword evidence="7" id="KW-1185">Reference proteome</keyword>
<protein>
    <recommendedName>
        <fullName evidence="4 5">Large ribosomal subunit protein bL32</fullName>
    </recommendedName>
</protein>
<dbReference type="PANTHER" id="PTHR35534:SF1">
    <property type="entry name" value="LARGE RIBOSOMAL SUBUNIT PROTEIN BL32"/>
    <property type="match status" value="1"/>
</dbReference>
<evidence type="ECO:0000256" key="1">
    <source>
        <dbReference type="ARBA" id="ARBA00008560"/>
    </source>
</evidence>
<dbReference type="SUPFAM" id="SSF57829">
    <property type="entry name" value="Zn-binding ribosomal proteins"/>
    <property type="match status" value="1"/>
</dbReference>